<dbReference type="AlphaFoldDB" id="H3HD73"/>
<dbReference type="VEuPathDB" id="FungiDB:KRP22_4821"/>
<dbReference type="InterPro" id="IPR018484">
    <property type="entry name" value="FGGY_N"/>
</dbReference>
<dbReference type="Pfam" id="PF00370">
    <property type="entry name" value="FGGY_N"/>
    <property type="match status" value="1"/>
</dbReference>
<dbReference type="STRING" id="164328.H3HD73"/>
<dbReference type="VEuPathDB" id="FungiDB:KRP22_4819"/>
<reference evidence="5" key="2">
    <citation type="submission" date="2015-06" db="UniProtKB">
        <authorList>
            <consortium name="EnsemblProtists"/>
        </authorList>
    </citation>
    <scope>IDENTIFICATION</scope>
    <source>
        <strain evidence="5">Pr102</strain>
    </source>
</reference>
<dbReference type="InterPro" id="IPR018485">
    <property type="entry name" value="FGGY_C"/>
</dbReference>
<dbReference type="CDD" id="cd07770">
    <property type="entry name" value="ASKHA_NBD_FGGY_GntK"/>
    <property type="match status" value="1"/>
</dbReference>
<sequence>CRNWALNGGRCKEHGGTGKRCSRRGCDKHDQGGGFCLAHGGGFTCTFPDCTKKQIRFGRCCGGYCKAHGGGKKCTVPGCNEWAIGGGVCPQHELFGAAAVVSCSAAPVVRSSASTQAYRYARPELIDSTSAGESGKRFALLKGRTSALDGCTGSSERFPRNLMSGTRCPDDATAATAAAGATCDDAAVVREEWLAHLDVLLQLSQDLHDGAGYWTRHVHAHLTAMLDKCTLSVSSTSTTSSACTASPAFLTISTSVPSLIESPMDGTLTVWMARRPADAWKARRSGRQERLSMAVVFWIAWGRKWTMKLFLPLLASSLAGCAWVYRSHQQRLQHEDFLRGLAQPQRYRGLPVVVVVDVGSSSIRASCFALVSGAQWVLIDGSLQQQHVTSIDVHGEANCAQISAAVERVLDHTMDFLRATDLTQKLVGVGFSTFAMNVLGVDAKGKVATPVYTYAGRRKTTAVWAKELQERLVARGELEDAHNRTGTVIHPAYAPATFLRLHEEDPAMLERVTKWQSISGYLIGKWTTAAEQEGQWDSRLLELVGMDSNKMPPVADSSVPFSGLNSTFAKRWPELKSVPFFLGVSDGAAANIGSKCIDASRIAVTIGTSAALRVVLSADAMKNAKVPKGLWCYRIGEDQVLLGGALSDGGSVYKFFRESLRLSDDDLTSELEKLAPTKHGLTVLPFLSGERAPGWLENATCTITGINKWTTPIEFLRAGMESIALRIGVLFSLLAFSADLDATVVVSGTALTSSPVWRQMIADCLGKKLILEASATETTSRGLAVLIGTYLSLHTLQDSGSFPSGTTHLEYSHPDAAAHAAYLETRHEQESLYRKMYSDI</sequence>
<dbReference type="EMBL" id="DS566053">
    <property type="status" value="NOT_ANNOTATED_CDS"/>
    <property type="molecule type" value="Genomic_DNA"/>
</dbReference>
<dbReference type="GO" id="GO:0016301">
    <property type="term" value="F:kinase activity"/>
    <property type="evidence" value="ECO:0000318"/>
    <property type="project" value="GO_Central"/>
</dbReference>
<feature type="domain" description="Carbohydrate kinase FGGY N-terminal" evidence="3">
    <location>
        <begin position="353"/>
        <end position="593"/>
    </location>
</feature>
<dbReference type="HOGENOM" id="CLU_338790_0_0_1"/>
<reference evidence="6" key="1">
    <citation type="journal article" date="2006" name="Science">
        <title>Phytophthora genome sequences uncover evolutionary origins and mechanisms of pathogenesis.</title>
        <authorList>
            <person name="Tyler B.M."/>
            <person name="Tripathy S."/>
            <person name="Zhang X."/>
            <person name="Dehal P."/>
            <person name="Jiang R.H."/>
            <person name="Aerts A."/>
            <person name="Arredondo F.D."/>
            <person name="Baxter L."/>
            <person name="Bensasson D."/>
            <person name="Beynon J.L."/>
            <person name="Chapman J."/>
            <person name="Damasceno C.M."/>
            <person name="Dorrance A.E."/>
            <person name="Dou D."/>
            <person name="Dickerman A.W."/>
            <person name="Dubchak I.L."/>
            <person name="Garbelotto M."/>
            <person name="Gijzen M."/>
            <person name="Gordon S.G."/>
            <person name="Govers F."/>
            <person name="Grunwald N.J."/>
            <person name="Huang W."/>
            <person name="Ivors K.L."/>
            <person name="Jones R.W."/>
            <person name="Kamoun S."/>
            <person name="Krampis K."/>
            <person name="Lamour K.H."/>
            <person name="Lee M.K."/>
            <person name="McDonald W.H."/>
            <person name="Medina M."/>
            <person name="Meijer H.J."/>
            <person name="Nordberg E.K."/>
            <person name="Maclean D.J."/>
            <person name="Ospina-Giraldo M.D."/>
            <person name="Morris P.F."/>
            <person name="Phuntumart V."/>
            <person name="Putnam N.H."/>
            <person name="Rash S."/>
            <person name="Rose J.K."/>
            <person name="Sakihama Y."/>
            <person name="Salamov A.A."/>
            <person name="Savidor A."/>
            <person name="Scheuring C.F."/>
            <person name="Smith B.M."/>
            <person name="Sobral B.W."/>
            <person name="Terry A."/>
            <person name="Torto-Alalibo T.A."/>
            <person name="Win J."/>
            <person name="Xu Z."/>
            <person name="Zhang H."/>
            <person name="Grigoriev I.V."/>
            <person name="Rokhsar D.S."/>
            <person name="Boore J.L."/>
        </authorList>
    </citation>
    <scope>NUCLEOTIDE SEQUENCE [LARGE SCALE GENOMIC DNA]</scope>
    <source>
        <strain evidence="6">Pr102</strain>
    </source>
</reference>
<organism evidence="5 6">
    <name type="scientific">Phytophthora ramorum</name>
    <name type="common">Sudden oak death agent</name>
    <dbReference type="NCBI Taxonomy" id="164328"/>
    <lineage>
        <taxon>Eukaryota</taxon>
        <taxon>Sar</taxon>
        <taxon>Stramenopiles</taxon>
        <taxon>Oomycota</taxon>
        <taxon>Peronosporomycetes</taxon>
        <taxon>Peronosporales</taxon>
        <taxon>Peronosporaceae</taxon>
        <taxon>Phytophthora</taxon>
    </lineage>
</organism>
<name>H3HD73_PHYRM</name>
<evidence type="ECO:0000313" key="5">
    <source>
        <dbReference type="EnsemblProtists" id="Phyra95892"/>
    </source>
</evidence>
<dbReference type="PANTHER" id="PTHR43095">
    <property type="entry name" value="SUGAR KINASE"/>
    <property type="match status" value="1"/>
</dbReference>
<evidence type="ECO:0000256" key="1">
    <source>
        <dbReference type="ARBA" id="ARBA00022679"/>
    </source>
</evidence>
<dbReference type="InterPro" id="IPR050406">
    <property type="entry name" value="FGGY_Carb_Kinase"/>
</dbReference>
<evidence type="ECO:0000259" key="4">
    <source>
        <dbReference type="Pfam" id="PF02782"/>
    </source>
</evidence>
<dbReference type="Proteomes" id="UP000005238">
    <property type="component" value="Unassembled WGS sequence"/>
</dbReference>
<dbReference type="Gene3D" id="3.30.420.40">
    <property type="match status" value="2"/>
</dbReference>
<dbReference type="VEuPathDB" id="FungiDB:KRP23_4906"/>
<feature type="domain" description="Carbohydrate kinase FGGY C-terminal" evidence="4">
    <location>
        <begin position="603"/>
        <end position="786"/>
    </location>
</feature>
<proteinExistence type="predicted"/>
<dbReference type="eggNOG" id="KOG2517">
    <property type="taxonomic scope" value="Eukaryota"/>
</dbReference>
<dbReference type="SUPFAM" id="SSF53067">
    <property type="entry name" value="Actin-like ATPase domain"/>
    <property type="match status" value="2"/>
</dbReference>
<keyword evidence="2" id="KW-0418">Kinase</keyword>
<accession>H3HD73</accession>
<keyword evidence="6" id="KW-1185">Reference proteome</keyword>
<dbReference type="InParanoid" id="H3HD73"/>
<evidence type="ECO:0000259" key="3">
    <source>
        <dbReference type="Pfam" id="PF00370"/>
    </source>
</evidence>
<dbReference type="Pfam" id="PF02782">
    <property type="entry name" value="FGGY_C"/>
    <property type="match status" value="1"/>
</dbReference>
<evidence type="ECO:0000313" key="6">
    <source>
        <dbReference type="Proteomes" id="UP000005238"/>
    </source>
</evidence>
<evidence type="ECO:0008006" key="7">
    <source>
        <dbReference type="Google" id="ProtNLM"/>
    </source>
</evidence>
<dbReference type="EnsemblProtists" id="Phyra95892">
    <property type="protein sequence ID" value="Phyra95892"/>
    <property type="gene ID" value="Phyra95892"/>
</dbReference>
<dbReference type="InterPro" id="IPR043129">
    <property type="entry name" value="ATPase_NBD"/>
</dbReference>
<keyword evidence="1" id="KW-0808">Transferase</keyword>
<evidence type="ECO:0000256" key="2">
    <source>
        <dbReference type="ARBA" id="ARBA00022777"/>
    </source>
</evidence>
<dbReference type="GO" id="GO:0005975">
    <property type="term" value="P:carbohydrate metabolic process"/>
    <property type="evidence" value="ECO:0007669"/>
    <property type="project" value="InterPro"/>
</dbReference>
<protein>
    <recommendedName>
        <fullName evidence="7">Carbohydrate kinase FGGY N-terminal domain-containing protein</fullName>
    </recommendedName>
</protein>
<dbReference type="PANTHER" id="PTHR43095:SF2">
    <property type="entry name" value="GLUCONOKINASE"/>
    <property type="match status" value="1"/>
</dbReference>